<evidence type="ECO:0000313" key="2">
    <source>
        <dbReference type="EMBL" id="KEP26748.1"/>
    </source>
</evidence>
<proteinExistence type="predicted"/>
<feature type="transmembrane region" description="Helical" evidence="1">
    <location>
        <begin position="81"/>
        <end position="103"/>
    </location>
</feature>
<feature type="transmembrane region" description="Helical" evidence="1">
    <location>
        <begin position="144"/>
        <end position="169"/>
    </location>
</feature>
<gene>
    <name evidence="2" type="ORF">BA70_17850</name>
</gene>
<reference evidence="2 3" key="1">
    <citation type="submission" date="2012-09" db="EMBL/GenBank/DDBJ databases">
        <title>Genome Sequence of Bacillus sp. DW5-4.</title>
        <authorList>
            <person name="Lai Q."/>
            <person name="Liu Y."/>
            <person name="Shao Z."/>
        </authorList>
    </citation>
    <scope>NUCLEOTIDE SEQUENCE [LARGE SCALE GENOMIC DNA]</scope>
    <source>
        <strain evidence="2 3">DW5-4</strain>
    </source>
</reference>
<dbReference type="OrthoDB" id="9804829at2"/>
<feature type="transmembrane region" description="Helical" evidence="1">
    <location>
        <begin position="110"/>
        <end position="132"/>
    </location>
</feature>
<protein>
    <submittedName>
        <fullName evidence="2">Membrane protein</fullName>
    </submittedName>
</protein>
<keyword evidence="1" id="KW-1133">Transmembrane helix</keyword>
<keyword evidence="1" id="KW-0812">Transmembrane</keyword>
<evidence type="ECO:0000313" key="3">
    <source>
        <dbReference type="Proteomes" id="UP000028091"/>
    </source>
</evidence>
<sequence>MNKIEFLSSLEKHLHRLGEKESDRFIEYYDEMIEDYQEDGYSEQEAVHQVGQPAIIAEGIMKEQGMKTAQVPTFGEKATRLSILILGFPLWGSILATVILLILSVYMVIWCIPLVTGALTLTGLLGGVWSIIGSPFIFQDGLHVVVTQVGVGILLLGVGLLCGIATVYLTKLFVQMTVQTTKAFMGMFRKKVVRI</sequence>
<dbReference type="AlphaFoldDB" id="A0A081LBX2"/>
<keyword evidence="1" id="KW-0472">Membrane</keyword>
<comment type="caution">
    <text evidence="2">The sequence shown here is derived from an EMBL/GenBank/DDBJ whole genome shotgun (WGS) entry which is preliminary data.</text>
</comment>
<accession>A0A081LBX2</accession>
<dbReference type="Proteomes" id="UP000028091">
    <property type="component" value="Unassembled WGS sequence"/>
</dbReference>
<name>A0A081LBX2_9BACI</name>
<evidence type="ECO:0000256" key="1">
    <source>
        <dbReference type="SAM" id="Phobius"/>
    </source>
</evidence>
<dbReference type="RefSeq" id="WP_034320504.1">
    <property type="nucleotide sequence ID" value="NZ_JAVIKA010000007.1"/>
</dbReference>
<dbReference type="EMBL" id="JOTP01000007">
    <property type="protein sequence ID" value="KEP26748.1"/>
    <property type="molecule type" value="Genomic_DNA"/>
</dbReference>
<dbReference type="eggNOG" id="COG4709">
    <property type="taxonomic scope" value="Bacteria"/>
</dbReference>
<organism evidence="2 3">
    <name type="scientific">Bacillus zhangzhouensis</name>
    <dbReference type="NCBI Taxonomy" id="1178540"/>
    <lineage>
        <taxon>Bacteria</taxon>
        <taxon>Bacillati</taxon>
        <taxon>Bacillota</taxon>
        <taxon>Bacilli</taxon>
        <taxon>Bacillales</taxon>
        <taxon>Bacillaceae</taxon>
        <taxon>Bacillus</taxon>
    </lineage>
</organism>
<keyword evidence="3" id="KW-1185">Reference proteome</keyword>
<dbReference type="Pfam" id="PF22564">
    <property type="entry name" value="HAAS"/>
    <property type="match status" value="1"/>
</dbReference>